<dbReference type="EMBL" id="UFSM01000001">
    <property type="protein sequence ID" value="SUU90517.1"/>
    <property type="molecule type" value="Genomic_DNA"/>
</dbReference>
<organism evidence="9 10">
    <name type="scientific">Aminobacter aminovorans</name>
    <name type="common">Chelatobacter heintzii</name>
    <dbReference type="NCBI Taxonomy" id="83263"/>
    <lineage>
        <taxon>Bacteria</taxon>
        <taxon>Pseudomonadati</taxon>
        <taxon>Pseudomonadota</taxon>
        <taxon>Alphaproteobacteria</taxon>
        <taxon>Hyphomicrobiales</taxon>
        <taxon>Phyllobacteriaceae</taxon>
        <taxon>Aminobacter</taxon>
    </lineage>
</organism>
<reference evidence="9 10" key="1">
    <citation type="submission" date="2018-06" db="EMBL/GenBank/DDBJ databases">
        <authorList>
            <consortium name="Pathogen Informatics"/>
            <person name="Doyle S."/>
        </authorList>
    </citation>
    <scope>NUCLEOTIDE SEQUENCE [LARGE SCALE GENOMIC DNA]</scope>
    <source>
        <strain evidence="9 10">NCTC10684</strain>
    </source>
</reference>
<dbReference type="SUPFAM" id="SSF54292">
    <property type="entry name" value="2Fe-2S ferredoxin-like"/>
    <property type="match status" value="1"/>
</dbReference>
<keyword evidence="9" id="KW-0223">Dioxygenase</keyword>
<evidence type="ECO:0000256" key="6">
    <source>
        <dbReference type="ARBA" id="ARBA00023014"/>
    </source>
</evidence>
<dbReference type="PROSITE" id="PS00197">
    <property type="entry name" value="2FE2S_FER_1"/>
    <property type="match status" value="1"/>
</dbReference>
<keyword evidence="2" id="KW-0001">2Fe-2S</keyword>
<dbReference type="GO" id="GO:0046872">
    <property type="term" value="F:metal ion binding"/>
    <property type="evidence" value="ECO:0007669"/>
    <property type="project" value="UniProtKB-KW"/>
</dbReference>
<dbReference type="InterPro" id="IPR001041">
    <property type="entry name" value="2Fe-2S_ferredoxin-type"/>
</dbReference>
<dbReference type="EC" id="1.-.-.-" evidence="9"/>
<evidence type="ECO:0000313" key="9">
    <source>
        <dbReference type="EMBL" id="SUU90517.1"/>
    </source>
</evidence>
<proteinExistence type="predicted"/>
<dbReference type="InterPro" id="IPR039261">
    <property type="entry name" value="FNR_nucleotide-bd"/>
</dbReference>
<dbReference type="AlphaFoldDB" id="A0A380WNJ7"/>
<dbReference type="SUPFAM" id="SSF63380">
    <property type="entry name" value="Riboflavin synthase domain-like"/>
    <property type="match status" value="1"/>
</dbReference>
<dbReference type="Gene3D" id="3.10.20.30">
    <property type="match status" value="1"/>
</dbReference>
<evidence type="ECO:0000256" key="2">
    <source>
        <dbReference type="ARBA" id="ARBA00022714"/>
    </source>
</evidence>
<dbReference type="InterPro" id="IPR006058">
    <property type="entry name" value="2Fe2S_fd_BS"/>
</dbReference>
<dbReference type="CDD" id="cd06185">
    <property type="entry name" value="PDR_like"/>
    <property type="match status" value="1"/>
</dbReference>
<dbReference type="PROSITE" id="PS51384">
    <property type="entry name" value="FAD_FR"/>
    <property type="match status" value="1"/>
</dbReference>
<evidence type="ECO:0000313" key="10">
    <source>
        <dbReference type="Proteomes" id="UP000254701"/>
    </source>
</evidence>
<name>A0A380WNJ7_AMIAI</name>
<gene>
    <name evidence="9" type="primary">ophA1_2</name>
    <name evidence="9" type="ORF">NCTC10684_03775</name>
</gene>
<protein>
    <submittedName>
        <fullName evidence="9">Phthalate dioxygenase reductase</fullName>
        <ecNumber evidence="9">1.-.-.-</ecNumber>
    </submittedName>
</protein>
<dbReference type="InterPro" id="IPR012675">
    <property type="entry name" value="Beta-grasp_dom_sf"/>
</dbReference>
<dbReference type="InterPro" id="IPR017938">
    <property type="entry name" value="Riboflavin_synthase-like_b-brl"/>
</dbReference>
<sequence>MAFTRNGLAPAAPVADNRLRLQIARKWTSAEGIVAIDLVAADGAPLPAFTAGSHIDLFLPGGLTRQYSLRNDPRERHRYAIGVLREPGGRGGSAYVHDRLDVGDALETSRPRNAFELDETAPFSLLLAGGIGATPILAMAHRLSALGRDFEFHYCARSAGRLAFRDEIEASPFAGKVRFHLDDGPAAQLLSLNRLLAYRPEGAHLYACGPSGFLDAVVSRAKPGWPADAVHREYFANAAPKAQSDQPFRITLASTGHSFDVAPGRSIVEVLADNGIDIPVSCEQGICGTCVTRVVSGEPDHRDLVLTDRQRADHMTLCCSRALSAELILDL</sequence>
<feature type="domain" description="FAD-binding FR-type" evidence="8">
    <location>
        <begin position="16"/>
        <end position="118"/>
    </location>
</feature>
<keyword evidence="5" id="KW-0408">Iron</keyword>
<dbReference type="PROSITE" id="PS51085">
    <property type="entry name" value="2FE2S_FER_2"/>
    <property type="match status" value="1"/>
</dbReference>
<dbReference type="Pfam" id="PF00111">
    <property type="entry name" value="Fer2"/>
    <property type="match status" value="1"/>
</dbReference>
<evidence type="ECO:0000259" key="8">
    <source>
        <dbReference type="PROSITE" id="PS51384"/>
    </source>
</evidence>
<accession>A0A380WNJ7</accession>
<feature type="domain" description="2Fe-2S ferredoxin-type" evidence="7">
    <location>
        <begin position="248"/>
        <end position="331"/>
    </location>
</feature>
<dbReference type="PANTHER" id="PTHR47354:SF1">
    <property type="entry name" value="CARNITINE MONOOXYGENASE REDUCTASE SUBUNIT"/>
    <property type="match status" value="1"/>
</dbReference>
<keyword evidence="3" id="KW-0479">Metal-binding</keyword>
<dbReference type="SUPFAM" id="SSF52343">
    <property type="entry name" value="Ferredoxin reductase-like, C-terminal NADP-linked domain"/>
    <property type="match status" value="1"/>
</dbReference>
<dbReference type="GO" id="GO:0051213">
    <property type="term" value="F:dioxygenase activity"/>
    <property type="evidence" value="ECO:0007669"/>
    <property type="project" value="UniProtKB-KW"/>
</dbReference>
<dbReference type="Proteomes" id="UP000254701">
    <property type="component" value="Unassembled WGS sequence"/>
</dbReference>
<evidence type="ECO:0000256" key="5">
    <source>
        <dbReference type="ARBA" id="ARBA00023004"/>
    </source>
</evidence>
<dbReference type="RefSeq" id="WP_115732499.1">
    <property type="nucleotide sequence ID" value="NZ_BAAAVY010000002.1"/>
</dbReference>
<dbReference type="PANTHER" id="PTHR47354">
    <property type="entry name" value="NADH OXIDOREDUCTASE HCR"/>
    <property type="match status" value="1"/>
</dbReference>
<dbReference type="OrthoDB" id="9792185at2"/>
<dbReference type="PRINTS" id="PR00409">
    <property type="entry name" value="PHDIOXRDTASE"/>
</dbReference>
<evidence type="ECO:0000256" key="4">
    <source>
        <dbReference type="ARBA" id="ARBA00023002"/>
    </source>
</evidence>
<dbReference type="CDD" id="cd00207">
    <property type="entry name" value="fer2"/>
    <property type="match status" value="1"/>
</dbReference>
<dbReference type="InterPro" id="IPR050415">
    <property type="entry name" value="MRET"/>
</dbReference>
<dbReference type="Gene3D" id="2.40.30.10">
    <property type="entry name" value="Translation factors"/>
    <property type="match status" value="1"/>
</dbReference>
<evidence type="ECO:0000256" key="1">
    <source>
        <dbReference type="ARBA" id="ARBA00022630"/>
    </source>
</evidence>
<evidence type="ECO:0000259" key="7">
    <source>
        <dbReference type="PROSITE" id="PS51085"/>
    </source>
</evidence>
<keyword evidence="6" id="KW-0411">Iron-sulfur</keyword>
<keyword evidence="4 9" id="KW-0560">Oxidoreductase</keyword>
<dbReference type="InterPro" id="IPR017927">
    <property type="entry name" value="FAD-bd_FR_type"/>
</dbReference>
<dbReference type="GO" id="GO:0051537">
    <property type="term" value="F:2 iron, 2 sulfur cluster binding"/>
    <property type="evidence" value="ECO:0007669"/>
    <property type="project" value="UniProtKB-KW"/>
</dbReference>
<dbReference type="InterPro" id="IPR036010">
    <property type="entry name" value="2Fe-2S_ferredoxin-like_sf"/>
</dbReference>
<dbReference type="Gene3D" id="3.40.50.80">
    <property type="entry name" value="Nucleotide-binding domain of ferredoxin-NADP reductase (FNR) module"/>
    <property type="match status" value="1"/>
</dbReference>
<evidence type="ECO:0000256" key="3">
    <source>
        <dbReference type="ARBA" id="ARBA00022723"/>
    </source>
</evidence>
<keyword evidence="1" id="KW-0285">Flavoprotein</keyword>